<evidence type="ECO:0000313" key="3">
    <source>
        <dbReference type="EMBL" id="NGZ84518.1"/>
    </source>
</evidence>
<dbReference type="InterPro" id="IPR013022">
    <property type="entry name" value="Xyl_isomerase-like_TIM-brl"/>
</dbReference>
<sequence length="173" mass="19170">MHTSAANLNTQFGELVFLDRFEAAAQAGFDGVEFLFPYSYPVEQIAHRLCSHGLRLVQYCLPAGDWGGGERGIACHPSRVREFRYGVEEAIRYARPLGVHQLRCLAGLPLPEVAPALARQTLVENLRYAATLLKPHGIALLIGPQDDFITDDEQARAIIRDTGSDNLFLQEHA</sequence>
<feature type="domain" description="Xylose isomerase-like TIM barrel" evidence="2">
    <location>
        <begin position="21"/>
        <end position="169"/>
    </location>
</feature>
<dbReference type="InterPro" id="IPR050417">
    <property type="entry name" value="Sugar_Epim/Isomerase"/>
</dbReference>
<dbReference type="EMBL" id="JAADJT010000004">
    <property type="protein sequence ID" value="NGZ84518.1"/>
    <property type="molecule type" value="Genomic_DNA"/>
</dbReference>
<gene>
    <name evidence="3" type="ORF">GW587_09635</name>
</gene>
<organism evidence="3 4">
    <name type="scientific">Duganella aceris</name>
    <dbReference type="NCBI Taxonomy" id="2703883"/>
    <lineage>
        <taxon>Bacteria</taxon>
        <taxon>Pseudomonadati</taxon>
        <taxon>Pseudomonadota</taxon>
        <taxon>Betaproteobacteria</taxon>
        <taxon>Burkholderiales</taxon>
        <taxon>Oxalobacteraceae</taxon>
        <taxon>Telluria group</taxon>
        <taxon>Duganella</taxon>
    </lineage>
</organism>
<dbReference type="Pfam" id="PF01261">
    <property type="entry name" value="AP_endonuc_2"/>
    <property type="match status" value="1"/>
</dbReference>
<reference evidence="4" key="1">
    <citation type="submission" date="2023-07" db="EMBL/GenBank/DDBJ databases">
        <title>Duganella aceri sp. nov., isolated from tree sap.</title>
        <authorList>
            <person name="Kim I.S."/>
        </authorList>
    </citation>
    <scope>NUCLEOTIDE SEQUENCE [LARGE SCALE GENOMIC DNA]</scope>
    <source>
        <strain evidence="4">SAP-35</strain>
    </source>
</reference>
<evidence type="ECO:0000256" key="1">
    <source>
        <dbReference type="ARBA" id="ARBA00023235"/>
    </source>
</evidence>
<name>A0ABX0FIY4_9BURK</name>
<dbReference type="PANTHER" id="PTHR43489">
    <property type="entry name" value="ISOMERASE"/>
    <property type="match status" value="1"/>
</dbReference>
<dbReference type="InterPro" id="IPR036237">
    <property type="entry name" value="Xyl_isomerase-like_sf"/>
</dbReference>
<evidence type="ECO:0000259" key="2">
    <source>
        <dbReference type="Pfam" id="PF01261"/>
    </source>
</evidence>
<keyword evidence="4" id="KW-1185">Reference proteome</keyword>
<dbReference type="Gene3D" id="3.20.20.150">
    <property type="entry name" value="Divalent-metal-dependent TIM barrel enzymes"/>
    <property type="match status" value="1"/>
</dbReference>
<proteinExistence type="predicted"/>
<comment type="caution">
    <text evidence="3">The sequence shown here is derived from an EMBL/GenBank/DDBJ whole genome shotgun (WGS) entry which is preliminary data.</text>
</comment>
<dbReference type="PANTHER" id="PTHR43489:SF13">
    <property type="entry name" value="HYDROXYPYRUVATE ISOMERASE"/>
    <property type="match status" value="1"/>
</dbReference>
<keyword evidence="1" id="KW-0413">Isomerase</keyword>
<dbReference type="SUPFAM" id="SSF51658">
    <property type="entry name" value="Xylose isomerase-like"/>
    <property type="match status" value="1"/>
</dbReference>
<dbReference type="RefSeq" id="WP_166101709.1">
    <property type="nucleotide sequence ID" value="NZ_JAADJT010000004.1"/>
</dbReference>
<accession>A0ABX0FIY4</accession>
<dbReference type="Proteomes" id="UP000666369">
    <property type="component" value="Unassembled WGS sequence"/>
</dbReference>
<protein>
    <submittedName>
        <fullName evidence="3">TIM barrel protein</fullName>
    </submittedName>
</protein>
<evidence type="ECO:0000313" key="4">
    <source>
        <dbReference type="Proteomes" id="UP000666369"/>
    </source>
</evidence>